<accession>A0A5B7J303</accession>
<evidence type="ECO:0000313" key="2">
    <source>
        <dbReference type="Proteomes" id="UP000324222"/>
    </source>
</evidence>
<name>A0A5B7J303_PORTR</name>
<organism evidence="1 2">
    <name type="scientific">Portunus trituberculatus</name>
    <name type="common">Swimming crab</name>
    <name type="synonym">Neptunus trituberculatus</name>
    <dbReference type="NCBI Taxonomy" id="210409"/>
    <lineage>
        <taxon>Eukaryota</taxon>
        <taxon>Metazoa</taxon>
        <taxon>Ecdysozoa</taxon>
        <taxon>Arthropoda</taxon>
        <taxon>Crustacea</taxon>
        <taxon>Multicrustacea</taxon>
        <taxon>Malacostraca</taxon>
        <taxon>Eumalacostraca</taxon>
        <taxon>Eucarida</taxon>
        <taxon>Decapoda</taxon>
        <taxon>Pleocyemata</taxon>
        <taxon>Brachyura</taxon>
        <taxon>Eubrachyura</taxon>
        <taxon>Portunoidea</taxon>
        <taxon>Portunidae</taxon>
        <taxon>Portuninae</taxon>
        <taxon>Portunus</taxon>
    </lineage>
</organism>
<evidence type="ECO:0000313" key="1">
    <source>
        <dbReference type="EMBL" id="MPC90542.1"/>
    </source>
</evidence>
<protein>
    <submittedName>
        <fullName evidence="1">Uncharacterized protein</fullName>
    </submittedName>
</protein>
<sequence length="153" mass="16823">MGRLEEFFREPRFHQMARGSQVARGQSREGAQGTSTVAHLRLGLWATPRSVLTCIAYVCLVTPSALGVALPLSPWNISCFNAHASSLNILNYAPGSPPWPSQHSTCPPSWRPQASTFPSTCCPSPYFCLLEEDRPATTPVITTQEYPRAHKDP</sequence>
<keyword evidence="2" id="KW-1185">Reference proteome</keyword>
<reference evidence="1 2" key="1">
    <citation type="submission" date="2019-05" db="EMBL/GenBank/DDBJ databases">
        <title>Another draft genome of Portunus trituberculatus and its Hox gene families provides insights of decapod evolution.</title>
        <authorList>
            <person name="Jeong J.-H."/>
            <person name="Song I."/>
            <person name="Kim S."/>
            <person name="Choi T."/>
            <person name="Kim D."/>
            <person name="Ryu S."/>
            <person name="Kim W."/>
        </authorList>
    </citation>
    <scope>NUCLEOTIDE SEQUENCE [LARGE SCALE GENOMIC DNA]</scope>
    <source>
        <tissue evidence="1">Muscle</tissue>
    </source>
</reference>
<gene>
    <name evidence="1" type="ORF">E2C01_085533</name>
</gene>
<dbReference type="Proteomes" id="UP000324222">
    <property type="component" value="Unassembled WGS sequence"/>
</dbReference>
<proteinExistence type="predicted"/>
<dbReference type="AlphaFoldDB" id="A0A5B7J303"/>
<comment type="caution">
    <text evidence="1">The sequence shown here is derived from an EMBL/GenBank/DDBJ whole genome shotgun (WGS) entry which is preliminary data.</text>
</comment>
<dbReference type="EMBL" id="VSRR010084749">
    <property type="protein sequence ID" value="MPC90542.1"/>
    <property type="molecule type" value="Genomic_DNA"/>
</dbReference>